<evidence type="ECO:0000256" key="1">
    <source>
        <dbReference type="ARBA" id="ARBA00022741"/>
    </source>
</evidence>
<dbReference type="PROSITE" id="PS50893">
    <property type="entry name" value="ABC_TRANSPORTER_2"/>
    <property type="match status" value="2"/>
</dbReference>
<gene>
    <name evidence="4" type="ORF">SAMN05428998_109113</name>
</gene>
<dbReference type="GO" id="GO:0016887">
    <property type="term" value="F:ATP hydrolysis activity"/>
    <property type="evidence" value="ECO:0007669"/>
    <property type="project" value="InterPro"/>
</dbReference>
<dbReference type="RefSeq" id="WP_085123169.1">
    <property type="nucleotide sequence ID" value="NZ_FWZX01000009.1"/>
</dbReference>
<dbReference type="EMBL" id="FWZX01000009">
    <property type="protein sequence ID" value="SMF27741.1"/>
    <property type="molecule type" value="Genomic_DNA"/>
</dbReference>
<dbReference type="CDD" id="cd03230">
    <property type="entry name" value="ABC_DR_subfamily_A"/>
    <property type="match status" value="1"/>
</dbReference>
<proteinExistence type="predicted"/>
<name>A0A1Y6BT82_9PROT</name>
<dbReference type="InterPro" id="IPR027417">
    <property type="entry name" value="P-loop_NTPase"/>
</dbReference>
<dbReference type="SUPFAM" id="SSF52540">
    <property type="entry name" value="P-loop containing nucleoside triphosphate hydrolases"/>
    <property type="match status" value="2"/>
</dbReference>
<dbReference type="PROSITE" id="PS00211">
    <property type="entry name" value="ABC_TRANSPORTER_1"/>
    <property type="match status" value="1"/>
</dbReference>
<keyword evidence="5" id="KW-1185">Reference proteome</keyword>
<evidence type="ECO:0000256" key="2">
    <source>
        <dbReference type="ARBA" id="ARBA00022840"/>
    </source>
</evidence>
<organism evidence="4 5">
    <name type="scientific">Tistlia consotensis USBA 355</name>
    <dbReference type="NCBI Taxonomy" id="560819"/>
    <lineage>
        <taxon>Bacteria</taxon>
        <taxon>Pseudomonadati</taxon>
        <taxon>Pseudomonadota</taxon>
        <taxon>Alphaproteobacteria</taxon>
        <taxon>Rhodospirillales</taxon>
        <taxon>Rhodovibrionaceae</taxon>
        <taxon>Tistlia</taxon>
    </lineage>
</organism>
<dbReference type="PANTHER" id="PTHR43038">
    <property type="entry name" value="ATP-BINDING CASSETTE, SUB-FAMILY H, MEMBER 1"/>
    <property type="match status" value="1"/>
</dbReference>
<dbReference type="SMART" id="SM00382">
    <property type="entry name" value="AAA"/>
    <property type="match status" value="2"/>
</dbReference>
<dbReference type="AlphaFoldDB" id="A0A1Y6BT82"/>
<sequence length="584" mass="63214">MAGGDEYVIQAEAAGRRFGDSWAVREVDLRVGPGEIVGFVGPDGAGKTTLLQMLAAILDPSAGRCRVLGFDTVRQASKITARIGYMPQGFTLYERLTVVENLAFAARVRAVPASQFPERRRRLLEMAGLLPFLDRAEGALSGGMRKKLALCTNLVHEPPLLLLDEPGLGVDPLSRRELWRMLEDFRRSGATIVFATSYMDEAERCDRLAFLDRGRIVAQGTPGELCARAEGAIFRLQPAMPAGVEDALTDAPEVLGVQWRPTEVRVAVDPRAGLSQSLRRRLERLGPVEASPPSMEDVFVVLRQADDVEAPTLVSEPAGSSRLAPRHRPAVGIETRSLTRRFGGFLAVDDVSLRVNAGEIFALLGANGAGKTTLIRLLCGLLPASSGSARVADVEVGPGAGRLRRRIGYMSQRFSLYPDLTVGENLDFFASAYELPRREARDAIAWAVATTGLAGTERRIVARLSGAQRQRLALACSLLHRPAVLFLDEPTSGVDPLARFRFWRLVGRLSASGTTVVVTTHYLEEAAYCHRLGLMHEGRLIAAGDLPSLRAALPGRPPATVEELFLAYIERARTGVGAAAGGQR</sequence>
<dbReference type="Pfam" id="PF00005">
    <property type="entry name" value="ABC_tran"/>
    <property type="match status" value="2"/>
</dbReference>
<evidence type="ECO:0000313" key="4">
    <source>
        <dbReference type="EMBL" id="SMF27741.1"/>
    </source>
</evidence>
<evidence type="ECO:0000313" key="5">
    <source>
        <dbReference type="Proteomes" id="UP000192917"/>
    </source>
</evidence>
<feature type="domain" description="ABC transporter" evidence="3">
    <location>
        <begin position="9"/>
        <end position="238"/>
    </location>
</feature>
<dbReference type="InterPro" id="IPR003593">
    <property type="entry name" value="AAA+_ATPase"/>
</dbReference>
<keyword evidence="2 4" id="KW-0067">ATP-binding</keyword>
<dbReference type="STRING" id="560819.SAMN05428998_109113"/>
<protein>
    <submittedName>
        <fullName evidence="4">ABC-2 type transport system ATP-binding protein</fullName>
    </submittedName>
</protein>
<evidence type="ECO:0000259" key="3">
    <source>
        <dbReference type="PROSITE" id="PS50893"/>
    </source>
</evidence>
<feature type="domain" description="ABC transporter" evidence="3">
    <location>
        <begin position="333"/>
        <end position="562"/>
    </location>
</feature>
<dbReference type="PANTHER" id="PTHR43038:SF3">
    <property type="entry name" value="ABC TRANSPORTER G FAMILY MEMBER 20 ISOFORM X1"/>
    <property type="match status" value="1"/>
</dbReference>
<dbReference type="GO" id="GO:0005524">
    <property type="term" value="F:ATP binding"/>
    <property type="evidence" value="ECO:0007669"/>
    <property type="project" value="UniProtKB-KW"/>
</dbReference>
<dbReference type="InterPro" id="IPR017871">
    <property type="entry name" value="ABC_transporter-like_CS"/>
</dbReference>
<dbReference type="Proteomes" id="UP000192917">
    <property type="component" value="Unassembled WGS sequence"/>
</dbReference>
<accession>A0A1Y6BT82</accession>
<dbReference type="InterPro" id="IPR003439">
    <property type="entry name" value="ABC_transporter-like_ATP-bd"/>
</dbReference>
<dbReference type="Gene3D" id="3.40.50.300">
    <property type="entry name" value="P-loop containing nucleotide triphosphate hydrolases"/>
    <property type="match status" value="2"/>
</dbReference>
<keyword evidence="1" id="KW-0547">Nucleotide-binding</keyword>
<reference evidence="4 5" key="1">
    <citation type="submission" date="2017-04" db="EMBL/GenBank/DDBJ databases">
        <authorList>
            <person name="Afonso C.L."/>
            <person name="Miller P.J."/>
            <person name="Scott M.A."/>
            <person name="Spackman E."/>
            <person name="Goraichik I."/>
            <person name="Dimitrov K.M."/>
            <person name="Suarez D.L."/>
            <person name="Swayne D.E."/>
        </authorList>
    </citation>
    <scope>NUCLEOTIDE SEQUENCE [LARGE SCALE GENOMIC DNA]</scope>
    <source>
        <strain evidence="4 5">USBA 355</strain>
    </source>
</reference>